<protein>
    <submittedName>
        <fullName evidence="2">Uncharacterized protein</fullName>
    </submittedName>
</protein>
<feature type="region of interest" description="Disordered" evidence="1">
    <location>
        <begin position="599"/>
        <end position="624"/>
    </location>
</feature>
<accession>A0A8S9A0R4</accession>
<proteinExistence type="predicted"/>
<comment type="caution">
    <text evidence="2">The sequence shown here is derived from an EMBL/GenBank/DDBJ whole genome shotgun (WGS) entry which is preliminary data.</text>
</comment>
<feature type="compositionally biased region" description="Low complexity" evidence="1">
    <location>
        <begin position="120"/>
        <end position="144"/>
    </location>
</feature>
<feature type="region of interest" description="Disordered" evidence="1">
    <location>
        <begin position="869"/>
        <end position="900"/>
    </location>
</feature>
<feature type="region of interest" description="Disordered" evidence="1">
    <location>
        <begin position="281"/>
        <end position="562"/>
    </location>
</feature>
<feature type="compositionally biased region" description="Polar residues" evidence="1">
    <location>
        <begin position="1186"/>
        <end position="1215"/>
    </location>
</feature>
<dbReference type="EMBL" id="NMPR01000012">
    <property type="protein sequence ID" value="KAA8635459.1"/>
    <property type="molecule type" value="Genomic_DNA"/>
</dbReference>
<feature type="region of interest" description="Disordered" evidence="1">
    <location>
        <begin position="51"/>
        <end position="194"/>
    </location>
</feature>
<evidence type="ECO:0000313" key="3">
    <source>
        <dbReference type="Proteomes" id="UP000433876"/>
    </source>
</evidence>
<feature type="compositionally biased region" description="Pro residues" evidence="1">
    <location>
        <begin position="609"/>
        <end position="621"/>
    </location>
</feature>
<dbReference type="Proteomes" id="UP000433876">
    <property type="component" value="Unassembled WGS sequence"/>
</dbReference>
<feature type="compositionally biased region" description="Polar residues" evidence="1">
    <location>
        <begin position="51"/>
        <end position="110"/>
    </location>
</feature>
<gene>
    <name evidence="2" type="ORF">SMACR_00554</name>
</gene>
<feature type="compositionally biased region" description="Basic and acidic residues" evidence="1">
    <location>
        <begin position="1416"/>
        <end position="1428"/>
    </location>
</feature>
<organism evidence="2 3">
    <name type="scientific">Sordaria macrospora</name>
    <dbReference type="NCBI Taxonomy" id="5147"/>
    <lineage>
        <taxon>Eukaryota</taxon>
        <taxon>Fungi</taxon>
        <taxon>Dikarya</taxon>
        <taxon>Ascomycota</taxon>
        <taxon>Pezizomycotina</taxon>
        <taxon>Sordariomycetes</taxon>
        <taxon>Sordariomycetidae</taxon>
        <taxon>Sordariales</taxon>
        <taxon>Sordariaceae</taxon>
        <taxon>Sordaria</taxon>
    </lineage>
</organism>
<feature type="compositionally biased region" description="Basic and acidic residues" evidence="1">
    <location>
        <begin position="300"/>
        <end position="309"/>
    </location>
</feature>
<feature type="compositionally biased region" description="Basic and acidic residues" evidence="1">
    <location>
        <begin position="1037"/>
        <end position="1051"/>
    </location>
</feature>
<feature type="region of interest" description="Disordered" evidence="1">
    <location>
        <begin position="694"/>
        <end position="762"/>
    </location>
</feature>
<feature type="region of interest" description="Disordered" evidence="1">
    <location>
        <begin position="1"/>
        <end position="39"/>
    </location>
</feature>
<feature type="compositionally biased region" description="Pro residues" evidence="1">
    <location>
        <begin position="1299"/>
        <end position="1310"/>
    </location>
</feature>
<feature type="compositionally biased region" description="Low complexity" evidence="1">
    <location>
        <begin position="175"/>
        <end position="186"/>
    </location>
</feature>
<reference evidence="2 3" key="1">
    <citation type="submission" date="2017-07" db="EMBL/GenBank/DDBJ databases">
        <title>Genome sequence of the Sordaria macrospora wild type strain R19027.</title>
        <authorList>
            <person name="Nowrousian M."/>
            <person name="Teichert I."/>
            <person name="Kueck U."/>
        </authorList>
    </citation>
    <scope>NUCLEOTIDE SEQUENCE [LARGE SCALE GENOMIC DNA]</scope>
    <source>
        <strain evidence="2 3">R19027</strain>
        <tissue evidence="2">Mycelium</tissue>
    </source>
</reference>
<feature type="compositionally biased region" description="Low complexity" evidence="1">
    <location>
        <begin position="1"/>
        <end position="38"/>
    </location>
</feature>
<feature type="compositionally biased region" description="Pro residues" evidence="1">
    <location>
        <begin position="1125"/>
        <end position="1139"/>
    </location>
</feature>
<feature type="compositionally biased region" description="Basic and acidic residues" evidence="1">
    <location>
        <begin position="413"/>
        <end position="428"/>
    </location>
</feature>
<feature type="compositionally biased region" description="Basic residues" evidence="1">
    <location>
        <begin position="1253"/>
        <end position="1262"/>
    </location>
</feature>
<feature type="compositionally biased region" description="Acidic residues" evidence="1">
    <location>
        <begin position="738"/>
        <end position="755"/>
    </location>
</feature>
<sequence length="1453" mass="158625">MRGTLSSTSHHQHQNSQQQFSQHSQQQQQHQQRPIAQQHEFEHSFQITPFSQANGFSNTNTVTGTVNPSIPGSNSHAPHPSSTTYTPFSDLSTQNPPFSFTAHSENNQPHPSMHAYPQMHGHQTQGQQFEQQQQQQQYQQQAHQRPGHQRASSTSSFRGARSRQVVYASHQQRRTASPTAPDSTSSFRVTPHSDRIIQTTPFTFEVPSNIAMPAGTSSARKRSKTFDSSHEAIVEHGEGNSNDKGGHSLRKRQKVDYNQETIEDVSGAPLTRVDSFIKTAAIPATRGRRRRGTQGESEAEEVKDHDHTALRNKRSNKSPAPARNSSSHRKPASKKPATAQSTYVEHQSDNDVQDTILVGVSMDEILEVDEEVEQSTVQGASAEDQSPKPKGSGAVSQGEQPLPPTADEAVQAPKDDNIARISNEDESTRNPSTRESGNTASSNKTSTNEPCSHQVSAASDEIEKSGPSDHHPSRQNLLHDGHFKEEPTEQDEASNLHSVPELIPQAHPSPPTSSSKVNSQPSNRPPSPPITTQGDESVAAASPSSSSQIVRPPKPGFPPRMKNLEKVYSLETPTAASLKLTPYVDDDVTHPGPFTERLVLDPMTKANPTPIPTPATSPAPTPAQTVPLASAAVPEPTSAELNWDGRRKLNREEFYKLWRQETAKRVASGQPRMSMMEFQKNYYIPRLLEARAESGGEISEGLPPVEPAPASKLKQASRPADDMPPTEPPTAAPSPSEMVDDDDLATGSVGDDEDGQYVNGPVFDSEKVAGSIEPLEVVRQPRKQWSFPKIRNVQEFADALEDYQDMDDATLYKLAEAMSETLNVWQTEFRELRKVVDDEDNAERRKKNDVSIVNWENRLKAEDAPHFRRHYDEPTKGPPAFELKGVRAPKPSSDDPIYEHQKDQDKIMAAAYGFKHNPHANAVGRQNIEEQRWDITETRPHRKGAGKAELAEENVVEGKRVRKPRNLSDQSKDPSRAGTPTGGPSAVVGRRGKRKQLASNDDLVEPSDQTPAPEIAPEPVVRKKRGPKPKAQVLAEKAQKAKEEQQAKEAQEALEAGQAAAEPAELANKLQQDVEPQIAEDIQESQDASQVYEAASIAPEEPKPAETCLPAEKPKPGRKRGRAPAAPPSVEEPPAPTPAPMEAEEAKTKRQRQPKVTLPPVQEIAPQSFYNNSVPLDNGAPELSPPQEQQQVQRPSTASSEGTNNTAGTPESSYSLRDKRKRNFALENDPELEPRQQKRPRNAVSAKPEGHEPKKRGPKKKNASVTSQPTSAPAPPPPAQAPQQPVGGLKAPALFFNNGPPPIAPAPGPSPFMHTFNAAPAFPPGGPPPQVPAPPAITKPLTRIKIKNPGPSSMGPGFVHVPPPQAAPPVNTGPHPTLKGPGKAPRAPKAVTPTPPEPVEPPKMMPSGFALANTTEPDKPYAEMSKSEKMSYSMRSKYRHSAFDQCLRKLTET</sequence>
<feature type="compositionally biased region" description="Acidic residues" evidence="1">
    <location>
        <begin position="364"/>
        <end position="373"/>
    </location>
</feature>
<feature type="compositionally biased region" description="Low complexity" evidence="1">
    <location>
        <begin position="537"/>
        <end position="547"/>
    </location>
</feature>
<feature type="compositionally biased region" description="Polar residues" evidence="1">
    <location>
        <begin position="429"/>
        <end position="457"/>
    </location>
</feature>
<feature type="compositionally biased region" description="Low complexity" evidence="1">
    <location>
        <begin position="1053"/>
        <end position="1070"/>
    </location>
</feature>
<feature type="compositionally biased region" description="Pro residues" evidence="1">
    <location>
        <begin position="1393"/>
        <end position="1404"/>
    </location>
</feature>
<evidence type="ECO:0000313" key="2">
    <source>
        <dbReference type="EMBL" id="KAA8635459.1"/>
    </source>
</evidence>
<dbReference type="VEuPathDB" id="FungiDB:SMAC_00554"/>
<feature type="compositionally biased region" description="Basic and acidic residues" evidence="1">
    <location>
        <begin position="461"/>
        <end position="487"/>
    </location>
</feature>
<evidence type="ECO:0000256" key="1">
    <source>
        <dbReference type="SAM" id="MobiDB-lite"/>
    </source>
</evidence>
<name>A0A8S9A0R4_SORMA</name>
<feature type="compositionally biased region" description="Pro residues" evidence="1">
    <location>
        <begin position="1321"/>
        <end position="1337"/>
    </location>
</feature>
<feature type="region of interest" description="Disordered" evidence="1">
    <location>
        <begin position="937"/>
        <end position="1428"/>
    </location>
</feature>